<dbReference type="OMA" id="PMATKVC"/>
<keyword evidence="2" id="KW-1185">Reference proteome</keyword>
<evidence type="ECO:0000313" key="2">
    <source>
        <dbReference type="Proteomes" id="UP000075243"/>
    </source>
</evidence>
<sequence length="99" mass="10893">MNLTPITYPMATKVCATQPKARSASPIVLPPMNLFSASPLSFSITLKVSKVSFIALSCTSPSYPKNFIMSTVCQKQVMELVTSYYLHCDSIININGNLW</sequence>
<gene>
    <name evidence="1" type="ORF">KK1_023136</name>
</gene>
<proteinExistence type="predicted"/>
<organism evidence="1 2">
    <name type="scientific">Cajanus cajan</name>
    <name type="common">Pigeon pea</name>
    <name type="synonym">Cajanus indicus</name>
    <dbReference type="NCBI Taxonomy" id="3821"/>
    <lineage>
        <taxon>Eukaryota</taxon>
        <taxon>Viridiplantae</taxon>
        <taxon>Streptophyta</taxon>
        <taxon>Embryophyta</taxon>
        <taxon>Tracheophyta</taxon>
        <taxon>Spermatophyta</taxon>
        <taxon>Magnoliopsida</taxon>
        <taxon>eudicotyledons</taxon>
        <taxon>Gunneridae</taxon>
        <taxon>Pentapetalae</taxon>
        <taxon>rosids</taxon>
        <taxon>fabids</taxon>
        <taxon>Fabales</taxon>
        <taxon>Fabaceae</taxon>
        <taxon>Papilionoideae</taxon>
        <taxon>50 kb inversion clade</taxon>
        <taxon>NPAAA clade</taxon>
        <taxon>indigoferoid/millettioid clade</taxon>
        <taxon>Phaseoleae</taxon>
        <taxon>Cajanus</taxon>
    </lineage>
</organism>
<evidence type="ECO:0000313" key="1">
    <source>
        <dbReference type="EMBL" id="KYP60724.1"/>
    </source>
</evidence>
<accession>A0A151T0Z0</accession>
<dbReference type="EMBL" id="CM003611">
    <property type="protein sequence ID" value="KYP60724.1"/>
    <property type="molecule type" value="Genomic_DNA"/>
</dbReference>
<dbReference type="AlphaFoldDB" id="A0A151T0Z0"/>
<dbReference type="Proteomes" id="UP000075243">
    <property type="component" value="Chromosome 9"/>
</dbReference>
<name>A0A151T0Z0_CAJCA</name>
<reference evidence="1 2" key="1">
    <citation type="journal article" date="2012" name="Nat. Biotechnol.">
        <title>Draft genome sequence of pigeonpea (Cajanus cajan), an orphan legume crop of resource-poor farmers.</title>
        <authorList>
            <person name="Varshney R.K."/>
            <person name="Chen W."/>
            <person name="Li Y."/>
            <person name="Bharti A.K."/>
            <person name="Saxena R.K."/>
            <person name="Schlueter J.A."/>
            <person name="Donoghue M.T."/>
            <person name="Azam S."/>
            <person name="Fan G."/>
            <person name="Whaley A.M."/>
            <person name="Farmer A.D."/>
            <person name="Sheridan J."/>
            <person name="Iwata A."/>
            <person name="Tuteja R."/>
            <person name="Penmetsa R.V."/>
            <person name="Wu W."/>
            <person name="Upadhyaya H.D."/>
            <person name="Yang S.P."/>
            <person name="Shah T."/>
            <person name="Saxena K.B."/>
            <person name="Michael T."/>
            <person name="McCombie W.R."/>
            <person name="Yang B."/>
            <person name="Zhang G."/>
            <person name="Yang H."/>
            <person name="Wang J."/>
            <person name="Spillane C."/>
            <person name="Cook D.R."/>
            <person name="May G.D."/>
            <person name="Xu X."/>
            <person name="Jackson S.A."/>
        </authorList>
    </citation>
    <scope>NUCLEOTIDE SEQUENCE [LARGE SCALE GENOMIC DNA]</scope>
    <source>
        <strain evidence="2">cv. Asha</strain>
    </source>
</reference>
<protein>
    <submittedName>
        <fullName evidence="1">Uncharacterized protein</fullName>
    </submittedName>
</protein>
<dbReference type="Gramene" id="C.cajan_22475.t">
    <property type="protein sequence ID" value="C.cajan_22475.t.cds1"/>
    <property type="gene ID" value="C.cajan_22475"/>
</dbReference>